<dbReference type="AlphaFoldDB" id="A0A2N9L781"/>
<dbReference type="Pfam" id="PF19295">
    <property type="entry name" value="SufBD_N"/>
    <property type="match status" value="1"/>
</dbReference>
<feature type="domain" description="SUF system FeS cluster assembly SufBD core" evidence="2">
    <location>
        <begin position="193"/>
        <end position="421"/>
    </location>
</feature>
<accession>A0A2N9L781</accession>
<dbReference type="PANTHER" id="PTHR43575">
    <property type="entry name" value="PROTEIN ABCI7, CHLOROPLASTIC"/>
    <property type="match status" value="1"/>
</dbReference>
<evidence type="ECO:0000259" key="3">
    <source>
        <dbReference type="Pfam" id="PF19295"/>
    </source>
</evidence>
<evidence type="ECO:0000313" key="4">
    <source>
        <dbReference type="EMBL" id="SPE18815.1"/>
    </source>
</evidence>
<sequence length="473" mass="51819">MVKATERLGNYLTAYGEVLAQGEKREPVWLRQLREDAWSRFDAKGFPTTHDEDWRFTNIAALARMPFRRAPQGNAGLTAKDLERFRFAGAACQMVFVNGRFAPTLSELGNLPKGLEVCPLARALDCGAGGWAPEGCAPEGIEQHLGRYADVRRDVFAALNTALWEDGAYLRFRRGAIIEQPVHLLYVSAGAGSEIMTHPRNLVVAEEASQVAVVEDYVSIGDEAAFSNAVTELAAGQNAVVSHYLIERENFAATNVSTLRVEQARGTNIASHSILLGGGLVRNNVHPVLAGEGAECLINGLFVGAGRQHLDNYMMVEHAQPQGGSRQFYNGILTDSARGVFHGRIIVHKDAQKTDAKQTNRNLLLSDNARIDTKPQLEIHADDVKCTHGATIGQIEEEQLFYLRARGLDEKSARNLLLYAFAAECLDRMKEPAAREFAENLIRARLADLSRGAVAATAIEAAEENVQSWEEVG</sequence>
<feature type="domain" description="SUF system FeS cluster assembly SufBD N-terminal" evidence="3">
    <location>
        <begin position="10"/>
        <end position="183"/>
    </location>
</feature>
<reference evidence="5" key="1">
    <citation type="submission" date="2018-02" db="EMBL/GenBank/DDBJ databases">
        <authorList>
            <person name="Hausmann B."/>
        </authorList>
    </citation>
    <scope>NUCLEOTIDE SEQUENCE [LARGE SCALE GENOMIC DNA]</scope>
    <source>
        <strain evidence="5">Peat soil MAG SbA5</strain>
    </source>
</reference>
<proteinExistence type="inferred from homology"/>
<dbReference type="InterPro" id="IPR000825">
    <property type="entry name" value="SUF_FeS_clus_asmbl_SufBD_core"/>
</dbReference>
<dbReference type="InterPro" id="IPR011542">
    <property type="entry name" value="SUF_FeS_clus_asmbl_SufD"/>
</dbReference>
<dbReference type="SUPFAM" id="SSF101960">
    <property type="entry name" value="Stabilizer of iron transporter SufD"/>
    <property type="match status" value="1"/>
</dbReference>
<dbReference type="InterPro" id="IPR045595">
    <property type="entry name" value="SufBD_N"/>
</dbReference>
<evidence type="ECO:0000313" key="5">
    <source>
        <dbReference type="Proteomes" id="UP000239735"/>
    </source>
</evidence>
<dbReference type="NCBIfam" id="TIGR01981">
    <property type="entry name" value="sufD"/>
    <property type="match status" value="1"/>
</dbReference>
<organism evidence="4 5">
    <name type="scientific">Candidatus Sulfuritelmatomonas gaucii</name>
    <dbReference type="NCBI Taxonomy" id="2043161"/>
    <lineage>
        <taxon>Bacteria</taxon>
        <taxon>Pseudomonadati</taxon>
        <taxon>Acidobacteriota</taxon>
        <taxon>Terriglobia</taxon>
        <taxon>Terriglobales</taxon>
        <taxon>Acidobacteriaceae</taxon>
        <taxon>Candidatus Sulfuritelmatomonas</taxon>
    </lineage>
</organism>
<name>A0A2N9L781_9BACT</name>
<evidence type="ECO:0000256" key="1">
    <source>
        <dbReference type="ARBA" id="ARBA00043967"/>
    </source>
</evidence>
<comment type="similarity">
    <text evidence="1">Belongs to the iron-sulfur cluster assembly SufBD family.</text>
</comment>
<dbReference type="Pfam" id="PF01458">
    <property type="entry name" value="SUFBD_core"/>
    <property type="match status" value="1"/>
</dbReference>
<dbReference type="PANTHER" id="PTHR43575:SF1">
    <property type="entry name" value="PROTEIN ABCI7, CHLOROPLASTIC"/>
    <property type="match status" value="1"/>
</dbReference>
<dbReference type="Proteomes" id="UP000239735">
    <property type="component" value="Unassembled WGS sequence"/>
</dbReference>
<dbReference type="EMBL" id="OKRB01000072">
    <property type="protein sequence ID" value="SPE18815.1"/>
    <property type="molecule type" value="Genomic_DNA"/>
</dbReference>
<dbReference type="InterPro" id="IPR055346">
    <property type="entry name" value="Fe-S_cluster_assembly_SufBD"/>
</dbReference>
<evidence type="ECO:0000259" key="2">
    <source>
        <dbReference type="Pfam" id="PF01458"/>
    </source>
</evidence>
<gene>
    <name evidence="4" type="primary">sufD</name>
    <name evidence="4" type="ORF">SBA5_170051</name>
</gene>
<dbReference type="InterPro" id="IPR037284">
    <property type="entry name" value="SUF_FeS_clus_asmbl_SufBD_sf"/>
</dbReference>
<protein>
    <submittedName>
        <fullName evidence="4">SufD, needed for fhuF Fe-S center production/stability</fullName>
    </submittedName>
</protein>
<dbReference type="GO" id="GO:0016226">
    <property type="term" value="P:iron-sulfur cluster assembly"/>
    <property type="evidence" value="ECO:0007669"/>
    <property type="project" value="InterPro"/>
</dbReference>